<dbReference type="AlphaFoldDB" id="A0A0H5Q777"/>
<accession>A0A0H5Q777</accession>
<sequence>MAFVPHTHLTISGTWQGDPEEIWECTLNGTDPGGEPIADLQDFVDGAATIVSTWFTSAGARHAKNAVLKSLKAANIDSAGAYSEAPGIHDYTTLLVGASNATMPGFCSMATTFKTDNFRPPGKYGRMYPPNNGADLMGSSIEANSIFQATAVACQAVADAMGLLLVDLNTDLFIPVVASKTGSGSNTPIRTISVDSIVDTQRSRRNRITGTRYESIYSLVP</sequence>
<reference evidence="1" key="1">
    <citation type="submission" date="2015-06" db="EMBL/GenBank/DDBJ databases">
        <authorList>
            <person name="Joergensen T."/>
        </authorList>
    </citation>
    <scope>NUCLEOTIDE SEQUENCE</scope>
    <source>
        <strain evidence="1">RGFK1459</strain>
    </source>
</reference>
<protein>
    <submittedName>
        <fullName evidence="1">Uncharacterized protein</fullName>
    </submittedName>
</protein>
<name>A0A0H5Q777_9ZZZZ</name>
<reference evidence="1" key="2">
    <citation type="submission" date="2015-07" db="EMBL/GenBank/DDBJ databases">
        <title>Plasmids, circular viruses and viroids from rat gut.</title>
        <authorList>
            <person name="Jorgensen T.J."/>
            <person name="Hansen M.A."/>
            <person name="Xu Z."/>
            <person name="Tabak M.A."/>
            <person name="Sorensen S.J."/>
            <person name="Hansen L.H."/>
        </authorList>
    </citation>
    <scope>NUCLEOTIDE SEQUENCE</scope>
    <source>
        <strain evidence="1">RGFK1459</strain>
    </source>
</reference>
<evidence type="ECO:0000313" key="1">
    <source>
        <dbReference type="EMBL" id="CRY97274.1"/>
    </source>
</evidence>
<dbReference type="EMBL" id="LN854000">
    <property type="protein sequence ID" value="CRY97274.1"/>
    <property type="molecule type" value="Genomic_DNA"/>
</dbReference>
<organism evidence="1">
    <name type="scientific">uncultured prokaryote</name>
    <dbReference type="NCBI Taxonomy" id="198431"/>
    <lineage>
        <taxon>unclassified sequences</taxon>
        <taxon>environmental samples</taxon>
    </lineage>
</organism>
<proteinExistence type="predicted"/>